<gene>
    <name evidence="2" type="ORF">ACRB68_20740</name>
</gene>
<evidence type="ECO:0000313" key="3">
    <source>
        <dbReference type="Proteomes" id="UP000487268"/>
    </source>
</evidence>
<dbReference type="EMBL" id="WEGH01000001">
    <property type="protein sequence ID" value="MQY04025.1"/>
    <property type="molecule type" value="Genomic_DNA"/>
</dbReference>
<accession>A0A7K0BS42</accession>
<feature type="transmembrane region" description="Helical" evidence="1">
    <location>
        <begin position="115"/>
        <end position="134"/>
    </location>
</feature>
<keyword evidence="3" id="KW-1185">Reference proteome</keyword>
<evidence type="ECO:0000256" key="1">
    <source>
        <dbReference type="SAM" id="Phobius"/>
    </source>
</evidence>
<dbReference type="AlphaFoldDB" id="A0A7K0BS42"/>
<sequence>MRSFRFQPRMAVLFAAPVLALGAGLTAGLLKSGRAHGPVPWLLVAGLVALTALAWWRIAAAVLRRRQRAIGVEDPAERDQIIAAVRQGRAPDDPALDGAALSYADRRRTGRWTRAAVLAWFSLLALVSLVRALSGETPVWLHWAAFAGLLFMAAGFGGSLWWERRNLARMEAAISEREPQPAG</sequence>
<name>A0A7K0BS42_9ACTN</name>
<dbReference type="Proteomes" id="UP000487268">
    <property type="component" value="Unassembled WGS sequence"/>
</dbReference>
<evidence type="ECO:0008006" key="4">
    <source>
        <dbReference type="Google" id="ProtNLM"/>
    </source>
</evidence>
<comment type="caution">
    <text evidence="2">The sequence shown here is derived from an EMBL/GenBank/DDBJ whole genome shotgun (WGS) entry which is preliminary data.</text>
</comment>
<reference evidence="2 3" key="1">
    <citation type="submission" date="2019-10" db="EMBL/GenBank/DDBJ databases">
        <title>Actinomadura rubteroloni sp. nov. and Actinomadura macrotermitis sp. nov., isolated from the gut of fungus growing-termite Macrotermes natalensis.</title>
        <authorList>
            <person name="Benndorf R."/>
            <person name="Martin K."/>
            <person name="Kuefner M."/>
            <person name="De Beer W."/>
            <person name="Kaster A.-K."/>
            <person name="Vollmers J."/>
            <person name="Poulsen M."/>
            <person name="Beemelmanns C."/>
        </authorList>
    </citation>
    <scope>NUCLEOTIDE SEQUENCE [LARGE SCALE GENOMIC DNA]</scope>
    <source>
        <strain evidence="2 3">RB68</strain>
    </source>
</reference>
<feature type="transmembrane region" description="Helical" evidence="1">
    <location>
        <begin position="140"/>
        <end position="162"/>
    </location>
</feature>
<evidence type="ECO:0000313" key="2">
    <source>
        <dbReference type="EMBL" id="MQY04025.1"/>
    </source>
</evidence>
<keyword evidence="1" id="KW-0472">Membrane</keyword>
<feature type="transmembrane region" description="Helical" evidence="1">
    <location>
        <begin position="38"/>
        <end position="58"/>
    </location>
</feature>
<keyword evidence="1" id="KW-0812">Transmembrane</keyword>
<proteinExistence type="predicted"/>
<keyword evidence="1" id="KW-1133">Transmembrane helix</keyword>
<dbReference type="RefSeq" id="WP_153531860.1">
    <property type="nucleotide sequence ID" value="NZ_WEGH01000001.1"/>
</dbReference>
<organism evidence="2 3">
    <name type="scientific">Actinomadura macrotermitis</name>
    <dbReference type="NCBI Taxonomy" id="2585200"/>
    <lineage>
        <taxon>Bacteria</taxon>
        <taxon>Bacillati</taxon>
        <taxon>Actinomycetota</taxon>
        <taxon>Actinomycetes</taxon>
        <taxon>Streptosporangiales</taxon>
        <taxon>Thermomonosporaceae</taxon>
        <taxon>Actinomadura</taxon>
    </lineage>
</organism>
<protein>
    <recommendedName>
        <fullName evidence="4">Transmembrane protein</fullName>
    </recommendedName>
</protein>